<dbReference type="AlphaFoldDB" id="A0A0G4H872"/>
<gene>
    <name evidence="4" type="ORF">Cvel_25076</name>
</gene>
<sequence length="441" mass="49651">MISSSAEQQKIWQVSAGGLHPLVEAYTVGEDYLLDEKFLLPFDIKASKAHAKMLQSIGVLTAQECEVLQKALDEILQLWEKGEFKVPMSMEDGHTAIEAFITAKYGDVGKKIHTGRSRNDQSLVMIRLFMIESVDKQIAFVESVRDSFKEKAKAFVERNLPMPGYTHMQKAMPASVSLWLDSFASAFEDCLPSLRGVRESINQNPLGSAAGFGINHLELDREMTAKELGFARVQSNPLYCGLSRGMFEGRVLDALCGPMVICTRFAVDVMMFTQQEFSFFRLPDEFVTGSSIMPQKKNYDLFEIMRANGRIFFSLQQQVTQVVAGLGSGYHRDLQTTKKAFVEAVKLSESTLVLLKEAVPFLHAVEQNLKASMTEELFVTDEVYRRVAAGEAFRSAYQIVKAEFQEKLKKKQDAQERETNERGEDGEEGDIERGGKRRREA</sequence>
<reference evidence="4" key="1">
    <citation type="submission" date="2014-11" db="EMBL/GenBank/DDBJ databases">
        <authorList>
            <person name="Otto D Thomas"/>
            <person name="Naeem Raeece"/>
        </authorList>
    </citation>
    <scope>NUCLEOTIDE SEQUENCE</scope>
</reference>
<dbReference type="PROSITE" id="PS00163">
    <property type="entry name" value="FUMARATE_LYASES"/>
    <property type="match status" value="1"/>
</dbReference>
<dbReference type="Gene3D" id="1.10.275.10">
    <property type="entry name" value="Fumarase/aspartase (N-terminal domain)"/>
    <property type="match status" value="1"/>
</dbReference>
<dbReference type="PRINTS" id="PR00149">
    <property type="entry name" value="FUMRATELYASE"/>
</dbReference>
<accession>A0A0G4H872</accession>
<feature type="region of interest" description="Disordered" evidence="2">
    <location>
        <begin position="408"/>
        <end position="441"/>
    </location>
</feature>
<dbReference type="InterPro" id="IPR020557">
    <property type="entry name" value="Fumarate_lyase_CS"/>
</dbReference>
<dbReference type="EMBL" id="CDMZ01001974">
    <property type="protein sequence ID" value="CEM40010.1"/>
    <property type="molecule type" value="Genomic_DNA"/>
</dbReference>
<dbReference type="InterPro" id="IPR024083">
    <property type="entry name" value="Fumarase/histidase_N"/>
</dbReference>
<dbReference type="PANTHER" id="PTHR43814">
    <property type="entry name" value="ARGININOSUCCINATE LYASE"/>
    <property type="match status" value="1"/>
</dbReference>
<dbReference type="InterPro" id="IPR008948">
    <property type="entry name" value="L-Aspartase-like"/>
</dbReference>
<dbReference type="InterPro" id="IPR000362">
    <property type="entry name" value="Fumarate_lyase_fam"/>
</dbReference>
<dbReference type="Pfam" id="PF00206">
    <property type="entry name" value="Lyase_1"/>
    <property type="match status" value="1"/>
</dbReference>
<evidence type="ECO:0000313" key="4">
    <source>
        <dbReference type="EMBL" id="CEM40010.1"/>
    </source>
</evidence>
<feature type="compositionally biased region" description="Basic and acidic residues" evidence="2">
    <location>
        <begin position="431"/>
        <end position="441"/>
    </location>
</feature>
<dbReference type="Gene3D" id="1.20.200.10">
    <property type="entry name" value="Fumarase/aspartase (Central domain)"/>
    <property type="match status" value="1"/>
</dbReference>
<feature type="domain" description="Fumarate lyase N-terminal" evidence="3">
    <location>
        <begin position="42"/>
        <end position="307"/>
    </location>
</feature>
<dbReference type="VEuPathDB" id="CryptoDB:Cvel_25076"/>
<name>A0A0G4H872_9ALVE</name>
<feature type="compositionally biased region" description="Basic and acidic residues" evidence="2">
    <location>
        <begin position="408"/>
        <end position="423"/>
    </location>
</feature>
<evidence type="ECO:0000256" key="1">
    <source>
        <dbReference type="ARBA" id="ARBA00010755"/>
    </source>
</evidence>
<dbReference type="GO" id="GO:0042450">
    <property type="term" value="P:L-arginine biosynthetic process via ornithine"/>
    <property type="evidence" value="ECO:0007669"/>
    <property type="project" value="InterPro"/>
</dbReference>
<dbReference type="Gene3D" id="1.10.40.30">
    <property type="entry name" value="Fumarase/aspartase (C-terminal domain)"/>
    <property type="match status" value="1"/>
</dbReference>
<dbReference type="GO" id="GO:0004056">
    <property type="term" value="F:argininosuccinate lyase activity"/>
    <property type="evidence" value="ECO:0007669"/>
    <property type="project" value="InterPro"/>
</dbReference>
<dbReference type="SUPFAM" id="SSF48557">
    <property type="entry name" value="L-aspartase-like"/>
    <property type="match status" value="1"/>
</dbReference>
<comment type="similarity">
    <text evidence="1">Belongs to the lyase 1 family. Argininosuccinate lyase subfamily.</text>
</comment>
<dbReference type="GO" id="GO:0005829">
    <property type="term" value="C:cytosol"/>
    <property type="evidence" value="ECO:0007669"/>
    <property type="project" value="TreeGrafter"/>
</dbReference>
<evidence type="ECO:0000259" key="3">
    <source>
        <dbReference type="Pfam" id="PF00206"/>
    </source>
</evidence>
<proteinExistence type="inferred from homology"/>
<dbReference type="PANTHER" id="PTHR43814:SF1">
    <property type="entry name" value="ARGININOSUCCINATE LYASE"/>
    <property type="match status" value="1"/>
</dbReference>
<protein>
    <recommendedName>
        <fullName evidence="3">Fumarate lyase N-terminal domain-containing protein</fullName>
    </recommendedName>
</protein>
<organism evidence="4">
    <name type="scientific">Chromera velia CCMP2878</name>
    <dbReference type="NCBI Taxonomy" id="1169474"/>
    <lineage>
        <taxon>Eukaryota</taxon>
        <taxon>Sar</taxon>
        <taxon>Alveolata</taxon>
        <taxon>Colpodellida</taxon>
        <taxon>Chromeraceae</taxon>
        <taxon>Chromera</taxon>
    </lineage>
</organism>
<dbReference type="InterPro" id="IPR009049">
    <property type="entry name" value="Argininosuccinate_lyase"/>
</dbReference>
<dbReference type="PRINTS" id="PR00145">
    <property type="entry name" value="ARGSUCLYASE"/>
</dbReference>
<evidence type="ECO:0000256" key="2">
    <source>
        <dbReference type="SAM" id="MobiDB-lite"/>
    </source>
</evidence>
<dbReference type="InterPro" id="IPR022761">
    <property type="entry name" value="Fumarate_lyase_N"/>
</dbReference>